<dbReference type="EMBL" id="AP026978">
    <property type="protein sequence ID" value="BDU01516.1"/>
    <property type="molecule type" value="Genomic_DNA"/>
</dbReference>
<evidence type="ECO:0000256" key="2">
    <source>
        <dbReference type="ARBA" id="ARBA00006411"/>
    </source>
</evidence>
<reference evidence="5 6" key="1">
    <citation type="submission" date="2022-11" db="EMBL/GenBank/DDBJ databases">
        <title>Genome Sequencing of Nocardia sp. ON39_IFM12276 and assembly.</title>
        <authorList>
            <person name="Shimojima M."/>
            <person name="Toyokawa M."/>
            <person name="Uesaka K."/>
        </authorList>
    </citation>
    <scope>NUCLEOTIDE SEQUENCE [LARGE SCALE GENOMIC DNA]</scope>
    <source>
        <strain evidence="5 6">IFM 12276</strain>
    </source>
</reference>
<keyword evidence="6" id="KW-1185">Reference proteome</keyword>
<comment type="similarity">
    <text evidence="2">Belongs to the EspG family.</text>
</comment>
<dbReference type="Pfam" id="PF14011">
    <property type="entry name" value="ESX-1_EspG"/>
    <property type="match status" value="1"/>
</dbReference>
<sequence length="262" mass="29207">MVHDEGAGFVSRQDWSFTALGFTVLWRAVERDVLPYPLQYRSTAETVADYESEWKAEAAGLHRRLDESLYSALRVLAEPEARIEMAGFNGRDKLRVHAAVQYRHAVLLIQEPTSSPDSGGAVQMSLISAEDVSRRVFDLLPDATRGSGPGIEIARHELDAEDDEPFRVGAPPPPRARAEQFFERPRTTIAHVAVYAGPAWDNRPAPSRGFHVMDYPDGRYLVRSGATIKAVPADTTELRTQLDRVVRATITAFREESDPSYT</sequence>
<evidence type="ECO:0000313" key="5">
    <source>
        <dbReference type="EMBL" id="BDU01516.1"/>
    </source>
</evidence>
<proteinExistence type="inferred from homology"/>
<evidence type="ECO:0000256" key="4">
    <source>
        <dbReference type="ARBA" id="ARBA00023186"/>
    </source>
</evidence>
<dbReference type="InterPro" id="IPR025734">
    <property type="entry name" value="EspG"/>
</dbReference>
<name>A0ABN6U8E1_9NOCA</name>
<evidence type="ECO:0000313" key="6">
    <source>
        <dbReference type="Proteomes" id="UP001317870"/>
    </source>
</evidence>
<dbReference type="Proteomes" id="UP001317870">
    <property type="component" value="Chromosome"/>
</dbReference>
<keyword evidence="4" id="KW-0143">Chaperone</keyword>
<evidence type="ECO:0000256" key="3">
    <source>
        <dbReference type="ARBA" id="ARBA00022490"/>
    </source>
</evidence>
<organism evidence="5 6">
    <name type="scientific">Nocardia sputorum</name>
    <dbReference type="NCBI Taxonomy" id="2984338"/>
    <lineage>
        <taxon>Bacteria</taxon>
        <taxon>Bacillati</taxon>
        <taxon>Actinomycetota</taxon>
        <taxon>Actinomycetes</taxon>
        <taxon>Mycobacteriales</taxon>
        <taxon>Nocardiaceae</taxon>
        <taxon>Nocardia</taxon>
    </lineage>
</organism>
<comment type="subcellular location">
    <subcellularLocation>
        <location evidence="1">Cytoplasm</location>
    </subcellularLocation>
</comment>
<evidence type="ECO:0008006" key="7">
    <source>
        <dbReference type="Google" id="ProtNLM"/>
    </source>
</evidence>
<evidence type="ECO:0000256" key="1">
    <source>
        <dbReference type="ARBA" id="ARBA00004496"/>
    </source>
</evidence>
<protein>
    <recommendedName>
        <fullName evidence="7">ESX secretion-associated protein EspG</fullName>
    </recommendedName>
</protein>
<keyword evidence="3" id="KW-0963">Cytoplasm</keyword>
<accession>A0ABN6U8E1</accession>
<gene>
    <name evidence="5" type="ORF">IFM12276_45440</name>
</gene>